<dbReference type="AlphaFoldDB" id="A0A1G2FF91"/>
<dbReference type="Proteomes" id="UP000177061">
    <property type="component" value="Unassembled WGS sequence"/>
</dbReference>
<evidence type="ECO:0000313" key="2">
    <source>
        <dbReference type="Proteomes" id="UP000177061"/>
    </source>
</evidence>
<organism evidence="1 2">
    <name type="scientific">Candidatus Portnoybacteria bacterium RIFCSPHIGHO2_12_FULL_38_9</name>
    <dbReference type="NCBI Taxonomy" id="1801997"/>
    <lineage>
        <taxon>Bacteria</taxon>
        <taxon>Candidatus Portnoyibacteriota</taxon>
    </lineage>
</organism>
<dbReference type="EMBL" id="MHNB01000022">
    <property type="protein sequence ID" value="OGZ36746.1"/>
    <property type="molecule type" value="Genomic_DNA"/>
</dbReference>
<comment type="caution">
    <text evidence="1">The sequence shown here is derived from an EMBL/GenBank/DDBJ whole genome shotgun (WGS) entry which is preliminary data.</text>
</comment>
<dbReference type="InterPro" id="IPR007060">
    <property type="entry name" value="FtsL/DivIC"/>
</dbReference>
<evidence type="ECO:0008006" key="3">
    <source>
        <dbReference type="Google" id="ProtNLM"/>
    </source>
</evidence>
<evidence type="ECO:0000313" key="1">
    <source>
        <dbReference type="EMBL" id="OGZ36746.1"/>
    </source>
</evidence>
<name>A0A1G2FF91_9BACT</name>
<reference evidence="1 2" key="1">
    <citation type="journal article" date="2016" name="Nat. Commun.">
        <title>Thousands of microbial genomes shed light on interconnected biogeochemical processes in an aquifer system.</title>
        <authorList>
            <person name="Anantharaman K."/>
            <person name="Brown C.T."/>
            <person name="Hug L.A."/>
            <person name="Sharon I."/>
            <person name="Castelle C.J."/>
            <person name="Probst A.J."/>
            <person name="Thomas B.C."/>
            <person name="Singh A."/>
            <person name="Wilkins M.J."/>
            <person name="Karaoz U."/>
            <person name="Brodie E.L."/>
            <person name="Williams K.H."/>
            <person name="Hubbard S.S."/>
            <person name="Banfield J.F."/>
        </authorList>
    </citation>
    <scope>NUCLEOTIDE SEQUENCE [LARGE SCALE GENOMIC DNA]</scope>
</reference>
<sequence>MTQQAHHKNFIRKLLGSKIFLFLVALALIWLTLGVGRESYRKYQITKEINALRTEISKLEGDNQRLDNLIKYFQDPSYLEKEARIKLNLKKPGEKVVVAPEGSLAQAEQSVSEKTEEIQSFLSSQPRVETANWWKWWEYFFQSSPNL</sequence>
<accession>A0A1G2FF91</accession>
<proteinExistence type="predicted"/>
<dbReference type="Pfam" id="PF04977">
    <property type="entry name" value="DivIC"/>
    <property type="match status" value="1"/>
</dbReference>
<gene>
    <name evidence="1" type="ORF">A3J64_03400</name>
</gene>
<dbReference type="STRING" id="1801997.A3J64_03400"/>
<protein>
    <recommendedName>
        <fullName evidence="3">Cell division protein FtsL</fullName>
    </recommendedName>
</protein>